<gene>
    <name evidence="3" type="ORF">ACFSCY_02910</name>
</gene>
<organism evidence="3 4">
    <name type="scientific">Pseudonocardia aurantiaca</name>
    <dbReference type="NCBI Taxonomy" id="75290"/>
    <lineage>
        <taxon>Bacteria</taxon>
        <taxon>Bacillati</taxon>
        <taxon>Actinomycetota</taxon>
        <taxon>Actinomycetes</taxon>
        <taxon>Pseudonocardiales</taxon>
        <taxon>Pseudonocardiaceae</taxon>
        <taxon>Pseudonocardia</taxon>
    </lineage>
</organism>
<protein>
    <submittedName>
        <fullName evidence="3">Uncharacterized protein</fullName>
    </submittedName>
</protein>
<evidence type="ECO:0000313" key="4">
    <source>
        <dbReference type="Proteomes" id="UP001597145"/>
    </source>
</evidence>
<keyword evidence="4" id="KW-1185">Reference proteome</keyword>
<dbReference type="EMBL" id="JBHUCP010000002">
    <property type="protein sequence ID" value="MFD1528382.1"/>
    <property type="molecule type" value="Genomic_DNA"/>
</dbReference>
<accession>A0ABW4FHE5</accession>
<name>A0ABW4FHE5_9PSEU</name>
<sequence>MTEPEETTADDGGPREAPSAASQLFDLRTIIAVLLGGYGIVLTIMGAFFVDEAQLAKAAGIDINLWTGIVMLVVAALFVLWARLRTLVPPGPPH</sequence>
<dbReference type="Proteomes" id="UP001597145">
    <property type="component" value="Unassembled WGS sequence"/>
</dbReference>
<feature type="transmembrane region" description="Helical" evidence="2">
    <location>
        <begin position="63"/>
        <end position="84"/>
    </location>
</feature>
<reference evidence="4" key="1">
    <citation type="journal article" date="2019" name="Int. J. Syst. Evol. Microbiol.">
        <title>The Global Catalogue of Microorganisms (GCM) 10K type strain sequencing project: providing services to taxonomists for standard genome sequencing and annotation.</title>
        <authorList>
            <consortium name="The Broad Institute Genomics Platform"/>
            <consortium name="The Broad Institute Genome Sequencing Center for Infectious Disease"/>
            <person name="Wu L."/>
            <person name="Ma J."/>
        </authorList>
    </citation>
    <scope>NUCLEOTIDE SEQUENCE [LARGE SCALE GENOMIC DNA]</scope>
    <source>
        <strain evidence="4">JCM 12165</strain>
    </source>
</reference>
<feature type="region of interest" description="Disordered" evidence="1">
    <location>
        <begin position="1"/>
        <end position="20"/>
    </location>
</feature>
<proteinExistence type="predicted"/>
<comment type="caution">
    <text evidence="3">The sequence shown here is derived from an EMBL/GenBank/DDBJ whole genome shotgun (WGS) entry which is preliminary data.</text>
</comment>
<evidence type="ECO:0000313" key="3">
    <source>
        <dbReference type="EMBL" id="MFD1528382.1"/>
    </source>
</evidence>
<keyword evidence="2" id="KW-0472">Membrane</keyword>
<evidence type="ECO:0000256" key="2">
    <source>
        <dbReference type="SAM" id="Phobius"/>
    </source>
</evidence>
<evidence type="ECO:0000256" key="1">
    <source>
        <dbReference type="SAM" id="MobiDB-lite"/>
    </source>
</evidence>
<feature type="transmembrane region" description="Helical" evidence="2">
    <location>
        <begin position="30"/>
        <end position="51"/>
    </location>
</feature>
<keyword evidence="2" id="KW-0812">Transmembrane</keyword>
<keyword evidence="2" id="KW-1133">Transmembrane helix</keyword>
<dbReference type="RefSeq" id="WP_379659625.1">
    <property type="nucleotide sequence ID" value="NZ_BAAAJG010000029.1"/>
</dbReference>